<dbReference type="EMBL" id="ML986487">
    <property type="protein sequence ID" value="KAF2278659.1"/>
    <property type="molecule type" value="Genomic_DNA"/>
</dbReference>
<reference evidence="2" key="1">
    <citation type="journal article" date="2020" name="Stud. Mycol.">
        <title>101 Dothideomycetes genomes: a test case for predicting lifestyles and emergence of pathogens.</title>
        <authorList>
            <person name="Haridas S."/>
            <person name="Albert R."/>
            <person name="Binder M."/>
            <person name="Bloem J."/>
            <person name="Labutti K."/>
            <person name="Salamov A."/>
            <person name="Andreopoulos B."/>
            <person name="Baker S."/>
            <person name="Barry K."/>
            <person name="Bills G."/>
            <person name="Bluhm B."/>
            <person name="Cannon C."/>
            <person name="Castanera R."/>
            <person name="Culley D."/>
            <person name="Daum C."/>
            <person name="Ezra D."/>
            <person name="Gonzalez J."/>
            <person name="Henrissat B."/>
            <person name="Kuo A."/>
            <person name="Liang C."/>
            <person name="Lipzen A."/>
            <person name="Lutzoni F."/>
            <person name="Magnuson J."/>
            <person name="Mondo S."/>
            <person name="Nolan M."/>
            <person name="Ohm R."/>
            <person name="Pangilinan J."/>
            <person name="Park H.-J."/>
            <person name="Ramirez L."/>
            <person name="Alfaro M."/>
            <person name="Sun H."/>
            <person name="Tritt A."/>
            <person name="Yoshinaga Y."/>
            <person name="Zwiers L.-H."/>
            <person name="Turgeon B."/>
            <person name="Goodwin S."/>
            <person name="Spatafora J."/>
            <person name="Crous P."/>
            <person name="Grigoriev I."/>
        </authorList>
    </citation>
    <scope>NUCLEOTIDE SEQUENCE</scope>
    <source>
        <strain evidence="2">CBS 379.55</strain>
    </source>
</reference>
<feature type="compositionally biased region" description="Low complexity" evidence="1">
    <location>
        <begin position="15"/>
        <end position="24"/>
    </location>
</feature>
<evidence type="ECO:0000313" key="3">
    <source>
        <dbReference type="Proteomes" id="UP000800097"/>
    </source>
</evidence>
<evidence type="ECO:0000256" key="1">
    <source>
        <dbReference type="SAM" id="MobiDB-lite"/>
    </source>
</evidence>
<dbReference type="OrthoDB" id="439943at2759"/>
<keyword evidence="3" id="KW-1185">Reference proteome</keyword>
<evidence type="ECO:0000313" key="2">
    <source>
        <dbReference type="EMBL" id="KAF2278659.1"/>
    </source>
</evidence>
<feature type="region of interest" description="Disordered" evidence="1">
    <location>
        <begin position="1"/>
        <end position="113"/>
    </location>
</feature>
<organism evidence="2 3">
    <name type="scientific">Westerdykella ornata</name>
    <dbReference type="NCBI Taxonomy" id="318751"/>
    <lineage>
        <taxon>Eukaryota</taxon>
        <taxon>Fungi</taxon>
        <taxon>Dikarya</taxon>
        <taxon>Ascomycota</taxon>
        <taxon>Pezizomycotina</taxon>
        <taxon>Dothideomycetes</taxon>
        <taxon>Pleosporomycetidae</taxon>
        <taxon>Pleosporales</taxon>
        <taxon>Sporormiaceae</taxon>
        <taxon>Westerdykella</taxon>
    </lineage>
</organism>
<sequence length="671" mass="73809">MSTNPGSETSRAGMESSTESTFEFVSRSMYETSDDDGNTLSVASADARGSDDLSSFGDIDDDGFRSDESDSSSEDELDATPQVSYHPDAASERPHPPESDSDMESSTPDSRKGPAVYMELSEARLGDGSGAVDLCRVVSEYNAKSSTPPVLSRFGYPDLRVVVKMPLAREWLPSSTSYRVLYVGPIASWLVEEINTHIGAALSVTPTSSRFHIFQTFTRAGTASSSGVQLERAGAELIVDHCPGPVAGCTAQNVPSATVALNDGSQITFGEDGTIRPKSASLPDLVVFGHPGADVAGDPVEIRFAFNRARSIIKSLGIPSLDITAVPNYQGRPVHFQTSSLKMCVEGRHNKDQEYEILKALPVDHTAFIGIDPVHLNMHLAYLKERSKVKGGPPYHTSSGKSALANIRKRLKLSAPAINYRDIVRLLIGLILGILVIEAGLWSLSYRNTSISEALTSDSPNSLPSPSIKALKATSVVKSPSVTPTLNIPKDLTVLPPKQHSGRKWRNLLNRTKEETVGNSTVDSISSECVLCSLETMSEQLRRLESLSEQAASLWSKEIMRQIRKRSAQASELTRYCADRVWQKTQPLRTASYKDEILSRIQESSLKAQALRRYYEDRVWQETRPLRTSPYMLEVREQALRLRCNIEARLGKRDSRSCKLLQDIQSRTKKR</sequence>
<feature type="compositionally biased region" description="Basic and acidic residues" evidence="1">
    <location>
        <begin position="89"/>
        <end position="98"/>
    </location>
</feature>
<feature type="compositionally biased region" description="Acidic residues" evidence="1">
    <location>
        <begin position="69"/>
        <end position="78"/>
    </location>
</feature>
<dbReference type="AlphaFoldDB" id="A0A6A6JUE2"/>
<name>A0A6A6JUE2_WESOR</name>
<protein>
    <submittedName>
        <fullName evidence="2">Uncharacterized protein</fullName>
    </submittedName>
</protein>
<proteinExistence type="predicted"/>
<gene>
    <name evidence="2" type="ORF">EI97DRAFT_430927</name>
</gene>
<dbReference type="Proteomes" id="UP000800097">
    <property type="component" value="Unassembled WGS sequence"/>
</dbReference>
<feature type="compositionally biased region" description="Polar residues" evidence="1">
    <location>
        <begin position="1"/>
        <end position="10"/>
    </location>
</feature>
<dbReference type="RefSeq" id="XP_033656198.1">
    <property type="nucleotide sequence ID" value="XM_033797812.1"/>
</dbReference>
<accession>A0A6A6JUE2</accession>
<dbReference type="GeneID" id="54550987"/>